<gene>
    <name evidence="1" type="ORF">NCTC10794_01350</name>
</gene>
<protein>
    <submittedName>
        <fullName evidence="1">Uncharacterized protein</fullName>
    </submittedName>
</protein>
<evidence type="ECO:0000313" key="2">
    <source>
        <dbReference type="Proteomes" id="UP000254867"/>
    </source>
</evidence>
<dbReference type="EMBL" id="UGHH01000002">
    <property type="protein sequence ID" value="STO64288.1"/>
    <property type="molecule type" value="Genomic_DNA"/>
</dbReference>
<reference evidence="1 2" key="1">
    <citation type="submission" date="2018-06" db="EMBL/GenBank/DDBJ databases">
        <authorList>
            <consortium name="Pathogen Informatics"/>
            <person name="Doyle S."/>
        </authorList>
    </citation>
    <scope>NUCLEOTIDE SEQUENCE [LARGE SCALE GENOMIC DNA]</scope>
    <source>
        <strain evidence="1 2">NCTC10794</strain>
    </source>
</reference>
<accession>A0A377I234</accession>
<dbReference type="Proteomes" id="UP000254867">
    <property type="component" value="Unassembled WGS sequence"/>
</dbReference>
<evidence type="ECO:0000313" key="1">
    <source>
        <dbReference type="EMBL" id="STO64288.1"/>
    </source>
</evidence>
<name>A0A377I234_HAEPH</name>
<proteinExistence type="predicted"/>
<dbReference type="AlphaFoldDB" id="A0A377I234"/>
<sequence length="88" mass="10457">MIRDDLVFYAVYHDINNKDFFVRVFPHNHGFFERIVIKGDFNRFTSERFDNAFINVSISGGLRPNHRTAILKADNWFFHLGFFVDSIL</sequence>
<organism evidence="1 2">
    <name type="scientific">Haemophilus parahaemolyticus</name>
    <dbReference type="NCBI Taxonomy" id="735"/>
    <lineage>
        <taxon>Bacteria</taxon>
        <taxon>Pseudomonadati</taxon>
        <taxon>Pseudomonadota</taxon>
        <taxon>Gammaproteobacteria</taxon>
        <taxon>Pasteurellales</taxon>
        <taxon>Pasteurellaceae</taxon>
        <taxon>Haemophilus</taxon>
    </lineage>
</organism>